<dbReference type="AlphaFoldDB" id="N6VHG4"/>
<dbReference type="HOGENOM" id="CLU_2421015_0_0_5"/>
<accession>N6VHG4</accession>
<protein>
    <submittedName>
        <fullName evidence="1">Uncharacterized protein</fullName>
    </submittedName>
</protein>
<dbReference type="Proteomes" id="UP000014242">
    <property type="component" value="Unassembled WGS sequence"/>
</dbReference>
<dbReference type="RefSeq" id="WP_010704210.1">
    <property type="nucleotide sequence ID" value="NZ_KB915629.1"/>
</dbReference>
<evidence type="ECO:0000313" key="2">
    <source>
        <dbReference type="Proteomes" id="UP000014242"/>
    </source>
</evidence>
<sequence>MTGGEITGMGNSQGTGIYAAGDDVTLNMVNISRVETGVRVEKGTLIMNQGSVTDFTGTGVIVGDGVTKADLTRVTITGQNKGTGVYMEGVM</sequence>
<name>N6VHG4_9HYPH</name>
<evidence type="ECO:0000313" key="1">
    <source>
        <dbReference type="EMBL" id="ENN90512.1"/>
    </source>
</evidence>
<keyword evidence="2" id="KW-1185">Reference proteome</keyword>
<organism evidence="1 2">
    <name type="scientific">Bartonella schoenbuchensis m07a</name>
    <dbReference type="NCBI Taxonomy" id="1094496"/>
    <lineage>
        <taxon>Bacteria</taxon>
        <taxon>Pseudomonadati</taxon>
        <taxon>Pseudomonadota</taxon>
        <taxon>Alphaproteobacteria</taxon>
        <taxon>Hyphomicrobiales</taxon>
        <taxon>Bartonellaceae</taxon>
        <taxon>Bartonella</taxon>
    </lineage>
</organism>
<dbReference type="EMBL" id="AGWC01000009">
    <property type="protein sequence ID" value="ENN90512.1"/>
    <property type="molecule type" value="Genomic_DNA"/>
</dbReference>
<comment type="caution">
    <text evidence="1">The sequence shown here is derived from an EMBL/GenBank/DDBJ whole genome shotgun (WGS) entry which is preliminary data.</text>
</comment>
<dbReference type="PATRIC" id="fig|1094496.3.peg.1147"/>
<reference evidence="1 2" key="1">
    <citation type="journal article" date="2013" name="PLoS Genet.">
        <title>A gene transfer agent and a dynamic repertoire of secretion systems hold the keys to the explosive radiation of the emerging pathogen Bartonella.</title>
        <authorList>
            <person name="Guy L."/>
            <person name="Nystedt B."/>
            <person name="Toft C."/>
            <person name="Zaremba-Niedzwiedzka K."/>
            <person name="Berglund E.C."/>
            <person name="Granberg F."/>
            <person name="Naslund K."/>
            <person name="Eriksson A.S."/>
            <person name="Andersson S.G."/>
        </authorList>
    </citation>
    <scope>NUCLEOTIDE SEQUENCE [LARGE SCALE GENOMIC DNA]</scope>
    <source>
        <strain evidence="2">m07a</strain>
    </source>
</reference>
<gene>
    <name evidence="1" type="ORF">m07a_11190</name>
</gene>
<proteinExistence type="predicted"/>